<dbReference type="AlphaFoldDB" id="A0A2T6ZWH8"/>
<dbReference type="Gene3D" id="3.40.50.410">
    <property type="entry name" value="von Willebrand factor, type A domain"/>
    <property type="match status" value="1"/>
</dbReference>
<comment type="caution">
    <text evidence="2">The sequence shown here is derived from an EMBL/GenBank/DDBJ whole genome shotgun (WGS) entry which is preliminary data.</text>
</comment>
<dbReference type="SUPFAM" id="SSF53300">
    <property type="entry name" value="vWA-like"/>
    <property type="match status" value="1"/>
</dbReference>
<reference evidence="2 3" key="1">
    <citation type="submission" date="2017-04" db="EMBL/GenBank/DDBJ databases">
        <title>Draft genome sequence of Tuber borchii Vittad., a whitish edible truffle.</title>
        <authorList>
            <consortium name="DOE Joint Genome Institute"/>
            <person name="Murat C."/>
            <person name="Kuo A."/>
            <person name="Barry K.W."/>
            <person name="Clum A."/>
            <person name="Dockter R.B."/>
            <person name="Fauchery L."/>
            <person name="Iotti M."/>
            <person name="Kohler A."/>
            <person name="Labutti K."/>
            <person name="Lindquist E.A."/>
            <person name="Lipzen A."/>
            <person name="Ohm R.A."/>
            <person name="Wang M."/>
            <person name="Grigoriev I.V."/>
            <person name="Zambonelli A."/>
            <person name="Martin F.M."/>
        </authorList>
    </citation>
    <scope>NUCLEOTIDE SEQUENCE [LARGE SCALE GENOMIC DNA]</scope>
    <source>
        <strain evidence="2 3">Tbo3840</strain>
    </source>
</reference>
<dbReference type="InterPro" id="IPR036465">
    <property type="entry name" value="vWFA_dom_sf"/>
</dbReference>
<accession>A0A2T6ZWH8</accession>
<evidence type="ECO:0000256" key="1">
    <source>
        <dbReference type="SAM" id="MobiDB-lite"/>
    </source>
</evidence>
<gene>
    <name evidence="2" type="ORF">B9Z19DRAFT_1080738</name>
</gene>
<dbReference type="Proteomes" id="UP000244722">
    <property type="component" value="Unassembled WGS sequence"/>
</dbReference>
<dbReference type="PANTHER" id="PTHR34706:SF2">
    <property type="entry name" value="RFEF"/>
    <property type="match status" value="1"/>
</dbReference>
<sequence>MSATNTLAQGQAGGAPGPSEAESGRRVPSSREIGERLKYFIESRGEGLKDMYGETGEEQNRRLKGPIKMGEEMAKKLITEMGCTGEVAKDLTVLTLYDVAILIDDSSSMISEENGQRMGALARFIDHITEIYSMANESGILAIRFMNRAGGEQDWTGKSQEYLDHHVYGGVTRIGTALKKRILDKFVIGNRNQKKPLLVLIATDGAVEGERKGHLGDVIRDCLNECKVSKGSDVVAFQFSCIGNGPGATQLLTELNQIDPNQDQKIRECVDGFLVGSDLEPQLADKWFVLPRILLGAILPSWNRQNDQDLS</sequence>
<keyword evidence="3" id="KW-1185">Reference proteome</keyword>
<dbReference type="PANTHER" id="PTHR34706">
    <property type="entry name" value="SLR1338 PROTEIN"/>
    <property type="match status" value="1"/>
</dbReference>
<dbReference type="STRING" id="42251.A0A2T6ZWH8"/>
<proteinExistence type="predicted"/>
<feature type="region of interest" description="Disordered" evidence="1">
    <location>
        <begin position="1"/>
        <end position="34"/>
    </location>
</feature>
<dbReference type="EMBL" id="NESQ01000080">
    <property type="protein sequence ID" value="PUU79852.1"/>
    <property type="molecule type" value="Genomic_DNA"/>
</dbReference>
<name>A0A2T6ZWH8_TUBBO</name>
<organism evidence="2 3">
    <name type="scientific">Tuber borchii</name>
    <name type="common">White truffle</name>
    <dbReference type="NCBI Taxonomy" id="42251"/>
    <lineage>
        <taxon>Eukaryota</taxon>
        <taxon>Fungi</taxon>
        <taxon>Dikarya</taxon>
        <taxon>Ascomycota</taxon>
        <taxon>Pezizomycotina</taxon>
        <taxon>Pezizomycetes</taxon>
        <taxon>Pezizales</taxon>
        <taxon>Tuberaceae</taxon>
        <taxon>Tuber</taxon>
    </lineage>
</organism>
<evidence type="ECO:0008006" key="4">
    <source>
        <dbReference type="Google" id="ProtNLM"/>
    </source>
</evidence>
<protein>
    <recommendedName>
        <fullName evidence="4">VWFA domain-containing protein</fullName>
    </recommendedName>
</protein>
<evidence type="ECO:0000313" key="2">
    <source>
        <dbReference type="EMBL" id="PUU79852.1"/>
    </source>
</evidence>
<dbReference type="OrthoDB" id="2142040at2759"/>
<evidence type="ECO:0000313" key="3">
    <source>
        <dbReference type="Proteomes" id="UP000244722"/>
    </source>
</evidence>